<evidence type="ECO:0000256" key="7">
    <source>
        <dbReference type="HAMAP-Rule" id="MF_01310"/>
    </source>
</evidence>
<dbReference type="PIRSF" id="PIRSF002131">
    <property type="entry name" value="Ribosomal_S11"/>
    <property type="match status" value="1"/>
</dbReference>
<dbReference type="InterPro" id="IPR018102">
    <property type="entry name" value="Ribosomal_uS11_CS"/>
</dbReference>
<evidence type="ECO:0000256" key="3">
    <source>
        <dbReference type="ARBA" id="ARBA00022884"/>
    </source>
</evidence>
<dbReference type="GO" id="GO:0006412">
    <property type="term" value="P:translation"/>
    <property type="evidence" value="ECO:0007669"/>
    <property type="project" value="UniProtKB-UniRule"/>
</dbReference>
<evidence type="ECO:0000256" key="4">
    <source>
        <dbReference type="ARBA" id="ARBA00022980"/>
    </source>
</evidence>
<keyword evidence="4 7" id="KW-0689">Ribosomal protein</keyword>
<evidence type="ECO:0000256" key="2">
    <source>
        <dbReference type="ARBA" id="ARBA00022730"/>
    </source>
</evidence>
<keyword evidence="10" id="KW-1185">Reference proteome</keyword>
<dbReference type="GO" id="GO:0019843">
    <property type="term" value="F:rRNA binding"/>
    <property type="evidence" value="ECO:0007669"/>
    <property type="project" value="UniProtKB-UniRule"/>
</dbReference>
<dbReference type="GO" id="GO:1990904">
    <property type="term" value="C:ribonucleoprotein complex"/>
    <property type="evidence" value="ECO:0007669"/>
    <property type="project" value="UniProtKB-KW"/>
</dbReference>
<evidence type="ECO:0000256" key="5">
    <source>
        <dbReference type="ARBA" id="ARBA00023274"/>
    </source>
</evidence>
<comment type="similarity">
    <text evidence="1 7 8">Belongs to the universal ribosomal protein uS11 family.</text>
</comment>
<dbReference type="NCBIfam" id="NF003698">
    <property type="entry name" value="PRK05309.1"/>
    <property type="match status" value="1"/>
</dbReference>
<dbReference type="GO" id="GO:0003735">
    <property type="term" value="F:structural constituent of ribosome"/>
    <property type="evidence" value="ECO:0007669"/>
    <property type="project" value="InterPro"/>
</dbReference>
<dbReference type="PANTHER" id="PTHR11759">
    <property type="entry name" value="40S RIBOSOMAL PROTEIN S14/30S RIBOSOMAL PROTEIN S11"/>
    <property type="match status" value="1"/>
</dbReference>
<dbReference type="STRING" id="871271.ZICARI_198"/>
<name>E0TJ25_ZINIC</name>
<evidence type="ECO:0000313" key="9">
    <source>
        <dbReference type="EMBL" id="ADM89802.1"/>
    </source>
</evidence>
<dbReference type="HAMAP" id="MF_01310">
    <property type="entry name" value="Ribosomal_uS11"/>
    <property type="match status" value="1"/>
</dbReference>
<dbReference type="Pfam" id="PF00411">
    <property type="entry name" value="Ribosomal_S11"/>
    <property type="match status" value="1"/>
</dbReference>
<dbReference type="SUPFAM" id="SSF53137">
    <property type="entry name" value="Translational machinery components"/>
    <property type="match status" value="1"/>
</dbReference>
<comment type="subunit">
    <text evidence="7">Part of the 30S ribosomal subunit. Interacts with proteins S7 and S18. Binds to IF-3.</text>
</comment>
<evidence type="ECO:0000256" key="8">
    <source>
        <dbReference type="RuleBase" id="RU003629"/>
    </source>
</evidence>
<dbReference type="GO" id="GO:0005840">
    <property type="term" value="C:ribosome"/>
    <property type="evidence" value="ECO:0007669"/>
    <property type="project" value="UniProtKB-KW"/>
</dbReference>
<dbReference type="InterPro" id="IPR001971">
    <property type="entry name" value="Ribosomal_uS11"/>
</dbReference>
<dbReference type="InterPro" id="IPR036967">
    <property type="entry name" value="Ribosomal_uS11_sf"/>
</dbReference>
<accession>E0TJ25</accession>
<dbReference type="Gene3D" id="3.30.420.80">
    <property type="entry name" value="Ribosomal protein S11"/>
    <property type="match status" value="1"/>
</dbReference>
<dbReference type="NCBIfam" id="TIGR03632">
    <property type="entry name" value="uS11_bact"/>
    <property type="match status" value="1"/>
</dbReference>
<dbReference type="KEGG" id="zin:ZICARI_198"/>
<dbReference type="HOGENOM" id="CLU_072439_5_0_4"/>
<evidence type="ECO:0000256" key="1">
    <source>
        <dbReference type="ARBA" id="ARBA00006194"/>
    </source>
</evidence>
<reference evidence="9 10" key="1">
    <citation type="journal article" date="2010" name="Genome Biol. Evol.">
        <title>Functional convergence in reduced genomes of bacterial symbionts spanning 200 My of evolution.</title>
        <authorList>
            <person name="McCutcheon J.P."/>
            <person name="Moran N.A."/>
        </authorList>
    </citation>
    <scope>NUCLEOTIDE SEQUENCE [LARGE SCALE GENOMIC DNA]</scope>
    <source>
        <strain evidence="9 10">CARI</strain>
    </source>
</reference>
<keyword evidence="5 7" id="KW-0687">Ribonucleoprotein</keyword>
<dbReference type="EMBL" id="CP002161">
    <property type="protein sequence ID" value="ADM89802.1"/>
    <property type="molecule type" value="Genomic_DNA"/>
</dbReference>
<dbReference type="Proteomes" id="UP000001303">
    <property type="component" value="Chromosome"/>
</dbReference>
<gene>
    <name evidence="7 9" type="primary">rpsK</name>
    <name evidence="9" type="ordered locus">ZICARI_198</name>
</gene>
<proteinExistence type="inferred from homology"/>
<evidence type="ECO:0000256" key="6">
    <source>
        <dbReference type="ARBA" id="ARBA00035160"/>
    </source>
</evidence>
<keyword evidence="2 7" id="KW-0699">rRNA-binding</keyword>
<evidence type="ECO:0000313" key="10">
    <source>
        <dbReference type="Proteomes" id="UP000001303"/>
    </source>
</evidence>
<dbReference type="AlphaFoldDB" id="E0TJ25"/>
<keyword evidence="3 7" id="KW-0694">RNA-binding</keyword>
<dbReference type="InterPro" id="IPR019981">
    <property type="entry name" value="Ribosomal_uS11_bac-type"/>
</dbReference>
<dbReference type="PROSITE" id="PS00054">
    <property type="entry name" value="RIBOSOMAL_S11"/>
    <property type="match status" value="1"/>
</dbReference>
<reference key="2">
    <citation type="submission" date="2010-08" db="EMBL/GenBank/DDBJ databases">
        <title>Functional convergence in reduced genomes of bacterial symbionts spanning 200 million years of evolution.</title>
        <authorList>
            <person name="McCutcheon J.P."/>
            <person name="Moran N.A."/>
        </authorList>
    </citation>
    <scope>NUCLEOTIDE SEQUENCE</scope>
    <source>
        <strain>CARI</strain>
    </source>
</reference>
<sequence>MKKKINKKIYVVKKKNFSKKNKKKNLYFGIAHINTTYNNTIITITDKNGNTISWSSSGESGFKGSKKSTSFAAQIATKKLGKSLVERGLKILIIKIKGPGIGREVCIRTLNNLGIRIIQIQDITSVPHNGCRQSKKRRI</sequence>
<comment type="function">
    <text evidence="7">Located on the platform of the 30S subunit, it bridges several disparate RNA helices of the 16S rRNA. Forms part of the Shine-Dalgarno cleft in the 70S ribosome.</text>
</comment>
<organism evidence="9 10">
    <name type="scientific">Zinderia insecticola (strain CARI)</name>
    <dbReference type="NCBI Taxonomy" id="871271"/>
    <lineage>
        <taxon>Bacteria</taxon>
        <taxon>Pseudomonadati</taxon>
        <taxon>Pseudomonadota</taxon>
        <taxon>Betaproteobacteria</taxon>
        <taxon>Burkholderiales</taxon>
        <taxon>Oxalobacteraceae</taxon>
        <taxon>Candidatus Zinderia</taxon>
    </lineage>
</organism>
<protein>
    <recommendedName>
        <fullName evidence="6 7">Small ribosomal subunit protein uS11</fullName>
    </recommendedName>
</protein>